<gene>
    <name evidence="1" type="ORF">OSIN01602_LOCUS13855</name>
</gene>
<accession>A0A7S2EP73</accession>
<reference evidence="1" key="1">
    <citation type="submission" date="2021-01" db="EMBL/GenBank/DDBJ databases">
        <authorList>
            <person name="Corre E."/>
            <person name="Pelletier E."/>
            <person name="Niang G."/>
            <person name="Scheremetjew M."/>
            <person name="Finn R."/>
            <person name="Kale V."/>
            <person name="Holt S."/>
            <person name="Cochrane G."/>
            <person name="Meng A."/>
            <person name="Brown T."/>
            <person name="Cohen L."/>
        </authorList>
    </citation>
    <scope>NUCLEOTIDE SEQUENCE</scope>
    <source>
        <strain evidence="1">Grunow 1884</strain>
    </source>
</reference>
<sequence length="181" mass="20966">MNSARYFYRRCQELCIPTVTLTRWAAYGCPITNDVFDDCCKTAHMVATNTRRVSMCTINQLWTKVNLPESDPRREKLPARCDRRWFCRTFLGMEDTNRSSSNSIWPMLTRLHMYDPLSMMVCVSAYRETYFHWESKVVNGVRHKYCGVSETNTGVIDATALRDKLGSLLQLSLRSALQNIS</sequence>
<name>A0A7S2EP73_TRICV</name>
<dbReference type="GO" id="GO:0016799">
    <property type="term" value="F:hydrolase activity, hydrolyzing N-glycosyl compounds"/>
    <property type="evidence" value="ECO:0007669"/>
    <property type="project" value="InterPro"/>
</dbReference>
<protein>
    <submittedName>
        <fullName evidence="1">Uncharacterized protein</fullName>
    </submittedName>
</protein>
<dbReference type="InterPro" id="IPR036452">
    <property type="entry name" value="Ribo_hydro-like"/>
</dbReference>
<proteinExistence type="predicted"/>
<evidence type="ECO:0000313" key="1">
    <source>
        <dbReference type="EMBL" id="CAD9347040.1"/>
    </source>
</evidence>
<dbReference type="Gene3D" id="3.90.245.10">
    <property type="entry name" value="Ribonucleoside hydrolase-like"/>
    <property type="match status" value="1"/>
</dbReference>
<dbReference type="AlphaFoldDB" id="A0A7S2EP73"/>
<dbReference type="EMBL" id="HBGO01024110">
    <property type="protein sequence ID" value="CAD9347040.1"/>
    <property type="molecule type" value="Transcribed_RNA"/>
</dbReference>
<organism evidence="1">
    <name type="scientific">Trieres chinensis</name>
    <name type="common">Marine centric diatom</name>
    <name type="synonym">Odontella sinensis</name>
    <dbReference type="NCBI Taxonomy" id="1514140"/>
    <lineage>
        <taxon>Eukaryota</taxon>
        <taxon>Sar</taxon>
        <taxon>Stramenopiles</taxon>
        <taxon>Ochrophyta</taxon>
        <taxon>Bacillariophyta</taxon>
        <taxon>Mediophyceae</taxon>
        <taxon>Biddulphiophycidae</taxon>
        <taxon>Eupodiscales</taxon>
        <taxon>Parodontellaceae</taxon>
        <taxon>Trieres</taxon>
    </lineage>
</organism>